<dbReference type="AlphaFoldDB" id="A0A7J6VWI3"/>
<dbReference type="EMBL" id="JABWDY010025435">
    <property type="protein sequence ID" value="KAF5189476.1"/>
    <property type="molecule type" value="Genomic_DNA"/>
</dbReference>
<evidence type="ECO:0000313" key="1">
    <source>
        <dbReference type="EMBL" id="KAF5189476.1"/>
    </source>
</evidence>
<gene>
    <name evidence="1" type="ORF">FRX31_020941</name>
</gene>
<protein>
    <submittedName>
        <fullName evidence="1">Uncharacterized protein</fullName>
    </submittedName>
</protein>
<comment type="caution">
    <text evidence="1">The sequence shown here is derived from an EMBL/GenBank/DDBJ whole genome shotgun (WGS) entry which is preliminary data.</text>
</comment>
<keyword evidence="2" id="KW-1185">Reference proteome</keyword>
<reference evidence="1 2" key="1">
    <citation type="submission" date="2020-06" db="EMBL/GenBank/DDBJ databases">
        <title>Transcriptomic and genomic resources for Thalictrum thalictroides and T. hernandezii: Facilitating candidate gene discovery in an emerging model plant lineage.</title>
        <authorList>
            <person name="Arias T."/>
            <person name="Riano-Pachon D.M."/>
            <person name="Di Stilio V.S."/>
        </authorList>
    </citation>
    <scope>NUCLEOTIDE SEQUENCE [LARGE SCALE GENOMIC DNA]</scope>
    <source>
        <strain evidence="2">cv. WT478/WT964</strain>
        <tissue evidence="1">Leaves</tissue>
    </source>
</reference>
<evidence type="ECO:0000313" key="2">
    <source>
        <dbReference type="Proteomes" id="UP000554482"/>
    </source>
</evidence>
<proteinExistence type="predicted"/>
<accession>A0A7J6VWI3</accession>
<name>A0A7J6VWI3_THATH</name>
<organism evidence="1 2">
    <name type="scientific">Thalictrum thalictroides</name>
    <name type="common">Rue-anemone</name>
    <name type="synonym">Anemone thalictroides</name>
    <dbReference type="NCBI Taxonomy" id="46969"/>
    <lineage>
        <taxon>Eukaryota</taxon>
        <taxon>Viridiplantae</taxon>
        <taxon>Streptophyta</taxon>
        <taxon>Embryophyta</taxon>
        <taxon>Tracheophyta</taxon>
        <taxon>Spermatophyta</taxon>
        <taxon>Magnoliopsida</taxon>
        <taxon>Ranunculales</taxon>
        <taxon>Ranunculaceae</taxon>
        <taxon>Thalictroideae</taxon>
        <taxon>Thalictrum</taxon>
    </lineage>
</organism>
<dbReference type="Proteomes" id="UP000554482">
    <property type="component" value="Unassembled WGS sequence"/>
</dbReference>
<sequence length="61" mass="6808">MVHGTSSRLEHTPFLITKLNCNKDMSSAGFSRLFSKGMAKVEDGETTVQQLAMDRVVTELY</sequence>